<protein>
    <submittedName>
        <fullName evidence="8">Bifunctional 2',3'-cyclic-nucleotide 2'-phosphodiesterase/3'-nucleotidase</fullName>
    </submittedName>
</protein>
<gene>
    <name evidence="8" type="ORF">D2T33_03995</name>
</gene>
<dbReference type="Pfam" id="PF02872">
    <property type="entry name" value="5_nucleotid_C"/>
    <property type="match status" value="1"/>
</dbReference>
<dbReference type="GO" id="GO:0030288">
    <property type="term" value="C:outer membrane-bounded periplasmic space"/>
    <property type="evidence" value="ECO:0007669"/>
    <property type="project" value="TreeGrafter"/>
</dbReference>
<dbReference type="SUPFAM" id="SSF56300">
    <property type="entry name" value="Metallo-dependent phosphatases"/>
    <property type="match status" value="1"/>
</dbReference>
<reference evidence="8 9" key="2">
    <citation type="submission" date="2019-01" db="EMBL/GenBank/DDBJ databases">
        <authorList>
            <person name="Li Y."/>
        </authorList>
    </citation>
    <scope>NUCLEOTIDE SEQUENCE [LARGE SCALE GENOMIC DNA]</scope>
    <source>
        <strain evidence="8 9">2D-5</strain>
    </source>
</reference>
<dbReference type="GO" id="GO:0016787">
    <property type="term" value="F:hydrolase activity"/>
    <property type="evidence" value="ECO:0007669"/>
    <property type="project" value="UniProtKB-KW"/>
</dbReference>
<dbReference type="InterPro" id="IPR008334">
    <property type="entry name" value="5'-Nucleotdase_C"/>
</dbReference>
<keyword evidence="5" id="KW-0378">Hydrolase</keyword>
<reference evidence="8 9" key="1">
    <citation type="submission" date="2019-01" db="EMBL/GenBank/DDBJ databases">
        <title>Sinorhodobacter populi sp. nov. isolated from the symptomatic bark tissue of Populus euramericana canker.</title>
        <authorList>
            <person name="Xu G."/>
        </authorList>
    </citation>
    <scope>NUCLEOTIDE SEQUENCE [LARGE SCALE GENOMIC DNA]</scope>
    <source>
        <strain evidence="8 9">2D-5</strain>
    </source>
</reference>
<dbReference type="AlphaFoldDB" id="A0A443J1G1"/>
<evidence type="ECO:0000256" key="2">
    <source>
        <dbReference type="ARBA" id="ARBA00022723"/>
    </source>
</evidence>
<keyword evidence="9" id="KW-1185">Reference proteome</keyword>
<proteinExistence type="inferred from homology"/>
<dbReference type="Pfam" id="PF00149">
    <property type="entry name" value="Metallophos"/>
    <property type="match status" value="1"/>
</dbReference>
<dbReference type="InterPro" id="IPR036907">
    <property type="entry name" value="5'-Nucleotdase_C_sf"/>
</dbReference>
<dbReference type="Gene3D" id="3.90.780.10">
    <property type="entry name" value="5'-Nucleotidase, C-terminal domain"/>
    <property type="match status" value="1"/>
</dbReference>
<dbReference type="GO" id="GO:0009166">
    <property type="term" value="P:nucleotide catabolic process"/>
    <property type="evidence" value="ECO:0007669"/>
    <property type="project" value="InterPro"/>
</dbReference>
<feature type="domain" description="5'-Nucleotidase C-terminal" evidence="7">
    <location>
        <begin position="402"/>
        <end position="559"/>
    </location>
</feature>
<evidence type="ECO:0000313" key="8">
    <source>
        <dbReference type="EMBL" id="RWR14378.1"/>
    </source>
</evidence>
<organism evidence="8 9">
    <name type="scientific">Paenirhodobacter populi</name>
    <dbReference type="NCBI Taxonomy" id="2306993"/>
    <lineage>
        <taxon>Bacteria</taxon>
        <taxon>Pseudomonadati</taxon>
        <taxon>Pseudomonadota</taxon>
        <taxon>Alphaproteobacteria</taxon>
        <taxon>Rhodobacterales</taxon>
        <taxon>Rhodobacter group</taxon>
        <taxon>Paenirhodobacter</taxon>
    </lineage>
</organism>
<comment type="similarity">
    <text evidence="1 5">Belongs to the 5'-nucleotidase family.</text>
</comment>
<dbReference type="Gene3D" id="3.60.21.10">
    <property type="match status" value="1"/>
</dbReference>
<sequence length="667" mass="72109">MNRCLPSDCAHAASVASSSNPLPNACDIRLSLRLLATTDLHGSLRGFDYTTDQPRYDGGLSRIASLVARARRGAPNSLLFDNGDLLQGSPLADYWGQKRGIHPGEIHPLIRAMNALGYDAAAPGNHDFDFGLDFLIRVMRDATFPYICANAFHEEKGGIHDPLLPPWTILTRDMTDETGCPRQIRIGLIGFVPAQTAIWQSIRLGSRLTTSDIVATAKAQIPALRAAGADLVIALAHTGIAPPGAPDAAENVAVPLAAVEGIDVLICGHSHLQFPHPDGPLATGVDPANGCLHGKPAVLPGYWGSHLGVIDLSLCRDGEGPWRVERSHSHLLSVGQPSASTARAGRPTPEQDAIVRLTRQAHAEIRSVLACDLGRTAVPLNSFFSLVAPDAAMSLVAEAKADFLAQAVAHLPEADLPILAAVRPARFGGHRGPSGFVDIGSGPLHIRDVLDLYAYPNLIAAIRLSGQQIAQWLEWSASIYQRLRPGATDQPLLDPDFPFYNFDALYGLTYEIDLGKPARYAVNGALLDAGSRRIHDLRHQGRPVRATDMFLIATDSHRAASCFFGQGVRILHFSTSARSVVIETIRRQGTIVPQIWPVWHFTPVPGAVAWFDTAPAARTCLHDLHRLGLTVGETTPDGFLRMRMDFSRPGQTERQRPGVPRIFGPHR</sequence>
<dbReference type="Proteomes" id="UP000285710">
    <property type="component" value="Unassembled WGS sequence"/>
</dbReference>
<evidence type="ECO:0000256" key="3">
    <source>
        <dbReference type="ARBA" id="ARBA00022729"/>
    </source>
</evidence>
<dbReference type="GO" id="GO:0046872">
    <property type="term" value="F:metal ion binding"/>
    <property type="evidence" value="ECO:0007669"/>
    <property type="project" value="UniProtKB-KW"/>
</dbReference>
<dbReference type="PANTHER" id="PTHR11575">
    <property type="entry name" value="5'-NUCLEOTIDASE-RELATED"/>
    <property type="match status" value="1"/>
</dbReference>
<keyword evidence="2" id="KW-0479">Metal-binding</keyword>
<dbReference type="PANTHER" id="PTHR11575:SF6">
    <property type="entry name" value="2',3'-CYCLIC-NUCLEOTIDE 2'-PHOSPHODIESTERASE_3'-NUCLEOTIDASE"/>
    <property type="match status" value="1"/>
</dbReference>
<dbReference type="SUPFAM" id="SSF55816">
    <property type="entry name" value="5'-nucleotidase (syn. UDP-sugar hydrolase), C-terminal domain"/>
    <property type="match status" value="1"/>
</dbReference>
<dbReference type="InterPro" id="IPR029052">
    <property type="entry name" value="Metallo-depent_PP-like"/>
</dbReference>
<keyword evidence="4 5" id="KW-0547">Nucleotide-binding</keyword>
<dbReference type="InterPro" id="IPR004843">
    <property type="entry name" value="Calcineurin-like_PHP"/>
</dbReference>
<comment type="caution">
    <text evidence="8">The sequence shown here is derived from an EMBL/GenBank/DDBJ whole genome shotgun (WGS) entry which is preliminary data.</text>
</comment>
<name>A0A443J1G1_9RHOB</name>
<dbReference type="InterPro" id="IPR041827">
    <property type="entry name" value="CpdB_N"/>
</dbReference>
<dbReference type="EMBL" id="SAUW01000003">
    <property type="protein sequence ID" value="RWR14378.1"/>
    <property type="molecule type" value="Genomic_DNA"/>
</dbReference>
<accession>A0A443J1G1</accession>
<evidence type="ECO:0000259" key="7">
    <source>
        <dbReference type="Pfam" id="PF02872"/>
    </source>
</evidence>
<dbReference type="GO" id="GO:0000166">
    <property type="term" value="F:nucleotide binding"/>
    <property type="evidence" value="ECO:0007669"/>
    <property type="project" value="UniProtKB-KW"/>
</dbReference>
<evidence type="ECO:0000256" key="5">
    <source>
        <dbReference type="RuleBase" id="RU362119"/>
    </source>
</evidence>
<dbReference type="NCBIfam" id="NF006938">
    <property type="entry name" value="PRK09420.1"/>
    <property type="match status" value="1"/>
</dbReference>
<evidence type="ECO:0000259" key="6">
    <source>
        <dbReference type="Pfam" id="PF00149"/>
    </source>
</evidence>
<evidence type="ECO:0000256" key="1">
    <source>
        <dbReference type="ARBA" id="ARBA00006654"/>
    </source>
</evidence>
<keyword evidence="3" id="KW-0732">Signal</keyword>
<evidence type="ECO:0000256" key="4">
    <source>
        <dbReference type="ARBA" id="ARBA00022741"/>
    </source>
</evidence>
<feature type="domain" description="Calcineurin-like phosphoesterase" evidence="6">
    <location>
        <begin position="32"/>
        <end position="271"/>
    </location>
</feature>
<dbReference type="CDD" id="cd07410">
    <property type="entry name" value="MPP_CpdB_N"/>
    <property type="match status" value="1"/>
</dbReference>
<dbReference type="PRINTS" id="PR01607">
    <property type="entry name" value="APYRASEFAMLY"/>
</dbReference>
<evidence type="ECO:0000313" key="9">
    <source>
        <dbReference type="Proteomes" id="UP000285710"/>
    </source>
</evidence>
<dbReference type="InterPro" id="IPR006179">
    <property type="entry name" value="5_nucleotidase/apyrase"/>
</dbReference>